<accession>A0AB33IXF2</accession>
<organism evidence="1">
    <name type="scientific">Prevotella sp. GTC17254</name>
    <dbReference type="NCBI Taxonomy" id="3236794"/>
    <lineage>
        <taxon>Bacteria</taxon>
        <taxon>Pseudomonadati</taxon>
        <taxon>Bacteroidota</taxon>
        <taxon>Bacteroidia</taxon>
        <taxon>Bacteroidales</taxon>
        <taxon>Prevotellaceae</taxon>
        <taxon>Prevotella</taxon>
    </lineage>
</organism>
<name>A0AB33IXF2_9BACT</name>
<dbReference type="AlphaFoldDB" id="A0AB33IXF2"/>
<evidence type="ECO:0000313" key="1">
    <source>
        <dbReference type="EMBL" id="BFO74320.1"/>
    </source>
</evidence>
<dbReference type="EMBL" id="AP035786">
    <property type="protein sequence ID" value="BFO74320.1"/>
    <property type="molecule type" value="Genomic_DNA"/>
</dbReference>
<gene>
    <name evidence="1" type="ORF">GTC17254_19170</name>
</gene>
<proteinExistence type="predicted"/>
<sequence>MKRTEKATDTILVRAYTNSEWDRCDFAIVHCGEVWKNIIRKRMEAIQTIAEDSELCSVRYYGASVDFFQTEDEDILKLLEQEDWTFIEMDEDEERTLACPENRLDTYNLSIFPKGRFMYSAFGKHTGEEFWTEELTFADIANG</sequence>
<reference evidence="1" key="1">
    <citation type="submission" date="2024-07" db="EMBL/GenBank/DDBJ databases">
        <title>Complete genome sequence of Prevotella sp. YM-2024 GTC17254.</title>
        <authorList>
            <person name="Hayashi M."/>
            <person name="Muto Y."/>
            <person name="Tanaka K."/>
            <person name="Niwa H."/>
        </authorList>
    </citation>
    <scope>NUCLEOTIDE SEQUENCE</scope>
    <source>
        <strain evidence="1">GTC17254</strain>
    </source>
</reference>
<protein>
    <submittedName>
        <fullName evidence="1">Uncharacterized protein</fullName>
    </submittedName>
</protein>